<sequence>MRLLVVLALVAVLVLADSAALDKKNLSNRIKGELAKLLKAEKAEKEALKQGGQDKRQDEEDDGGDDEGLPDMNVIFEDGRDRVFLGVLLTPEEAVGLVEAAEQTGGWISEDINIYTLQAFFFEDRDDWIMGSYLTSELAVGLVAGLHGEWPPTCVWATSGCDISGFAKSLADRDDIAVSGYGMDMPDAIPLVGAHIDPDTGAIDEPAVHTDAAAAGSFHQGRLVGFEEAVAGVAEALGVDSPMEEKKSLTASKKSAEIADLLQKLREYVRDLNQK</sequence>
<feature type="compositionally biased region" description="Basic and acidic residues" evidence="1">
    <location>
        <begin position="46"/>
        <end position="58"/>
    </location>
</feature>
<dbReference type="EMBL" id="OV696692">
    <property type="protein sequence ID" value="CAH1269594.1"/>
    <property type="molecule type" value="Genomic_DNA"/>
</dbReference>
<dbReference type="Proteomes" id="UP000838412">
    <property type="component" value="Chromosome 7"/>
</dbReference>
<gene>
    <name evidence="3" type="primary">Hypp4206</name>
    <name evidence="3" type="ORF">BLAG_LOCUS22194</name>
</gene>
<feature type="compositionally biased region" description="Acidic residues" evidence="1">
    <location>
        <begin position="59"/>
        <end position="69"/>
    </location>
</feature>
<feature type="signal peptide" evidence="2">
    <location>
        <begin position="1"/>
        <end position="16"/>
    </location>
</feature>
<evidence type="ECO:0000256" key="1">
    <source>
        <dbReference type="SAM" id="MobiDB-lite"/>
    </source>
</evidence>
<keyword evidence="4" id="KW-1185">Reference proteome</keyword>
<evidence type="ECO:0000256" key="2">
    <source>
        <dbReference type="SAM" id="SignalP"/>
    </source>
</evidence>
<proteinExistence type="predicted"/>
<feature type="chain" id="PRO_5035450106" evidence="2">
    <location>
        <begin position="17"/>
        <end position="275"/>
    </location>
</feature>
<accession>A0A8K0A5S4</accession>
<keyword evidence="2" id="KW-0732">Signal</keyword>
<name>A0A8K0A5S4_BRALA</name>
<reference evidence="3" key="1">
    <citation type="submission" date="2022-01" db="EMBL/GenBank/DDBJ databases">
        <authorList>
            <person name="Braso-Vives M."/>
        </authorList>
    </citation>
    <scope>NUCLEOTIDE SEQUENCE</scope>
</reference>
<dbReference type="OrthoDB" id="10035327at2759"/>
<evidence type="ECO:0000313" key="3">
    <source>
        <dbReference type="EMBL" id="CAH1269594.1"/>
    </source>
</evidence>
<evidence type="ECO:0000313" key="4">
    <source>
        <dbReference type="Proteomes" id="UP000838412"/>
    </source>
</evidence>
<protein>
    <submittedName>
        <fullName evidence="3">Hypp4206 protein</fullName>
    </submittedName>
</protein>
<dbReference type="AlphaFoldDB" id="A0A8K0A5S4"/>
<feature type="region of interest" description="Disordered" evidence="1">
    <location>
        <begin position="46"/>
        <end position="71"/>
    </location>
</feature>
<organism evidence="3 4">
    <name type="scientific">Branchiostoma lanceolatum</name>
    <name type="common">Common lancelet</name>
    <name type="synonym">Amphioxus lanceolatum</name>
    <dbReference type="NCBI Taxonomy" id="7740"/>
    <lineage>
        <taxon>Eukaryota</taxon>
        <taxon>Metazoa</taxon>
        <taxon>Chordata</taxon>
        <taxon>Cephalochordata</taxon>
        <taxon>Leptocardii</taxon>
        <taxon>Amphioxiformes</taxon>
        <taxon>Branchiostomatidae</taxon>
        <taxon>Branchiostoma</taxon>
    </lineage>
</organism>